<dbReference type="SUPFAM" id="SSF46894">
    <property type="entry name" value="C-terminal effector domain of the bipartite response regulators"/>
    <property type="match status" value="1"/>
</dbReference>
<dbReference type="PRINTS" id="PR00364">
    <property type="entry name" value="DISEASERSIST"/>
</dbReference>
<dbReference type="GO" id="GO:0016887">
    <property type="term" value="F:ATP hydrolysis activity"/>
    <property type="evidence" value="ECO:0007669"/>
    <property type="project" value="InterPro"/>
</dbReference>
<dbReference type="InterPro" id="IPR016032">
    <property type="entry name" value="Sig_transdc_resp-reg_C-effctor"/>
</dbReference>
<proteinExistence type="predicted"/>
<dbReference type="InterPro" id="IPR036388">
    <property type="entry name" value="WH-like_DNA-bd_sf"/>
</dbReference>
<dbReference type="InterPro" id="IPR049945">
    <property type="entry name" value="AAA_22"/>
</dbReference>
<reference evidence="2 3" key="1">
    <citation type="journal article" date="2013" name="Genome Announc.">
        <title>Draft Genome Sequence of Amycolatopsis decaplanina Strain DSM 44594T.</title>
        <authorList>
            <person name="Kaur N."/>
            <person name="Kumar S."/>
            <person name="Bala M."/>
            <person name="Raghava G.P."/>
            <person name="Mayilraj S."/>
        </authorList>
    </citation>
    <scope>NUCLEOTIDE SEQUENCE [LARGE SCALE GENOMIC DNA]</scope>
    <source>
        <strain evidence="2 3">DSM 44594</strain>
    </source>
</reference>
<dbReference type="PROSITE" id="PS50043">
    <property type="entry name" value="HTH_LUXR_2"/>
    <property type="match status" value="1"/>
</dbReference>
<dbReference type="SUPFAM" id="SSF52540">
    <property type="entry name" value="P-loop containing nucleoside triphosphate hydrolases"/>
    <property type="match status" value="1"/>
</dbReference>
<dbReference type="Pfam" id="PF25872">
    <property type="entry name" value="HTH_77"/>
    <property type="match status" value="1"/>
</dbReference>
<sequence>MPVEVSSFVGRRDELLQVQRDLTAFRLVTLTGLGGVGKTRLALQVAEKVRRVFPDGVWFVELAALGDPALLEQTVADALGVRDYSARSPLAALAGVLAAKRLLLVLDNCEHLRDACARLAAELLAVAPGLRILATSRHTLCTTGERVFQVPPLPAPDPDHMPGPEELCRVESVRLFVERAAAVLPDFEPDAATRATIARICHRLDGLPLAVELAATRIRVLAPEQILRRLDDRFRLLVGGSRSVPRHQTLRASIDWTFAQCTVLERILWARVSVFADGFDLDAAEAVCAGGGIERSSVIDLMAALVDKSILTEVGRRRSVHYRMLETLRLYGREMLRGTGEEPGLSRRHRDYYHGLVARVEAGWLGPDQVAGCERLRLDHANVRIALDFCLTEPGEHQVGLAMVAALWTYWIACGAVSEGHHWLTHALALAPEPTPIRAKALWIAGWAAQTRGDFTGAAAALRECRVLAEQLQYEAALAYSVRYAACAAMAQGDHSGALTLFEDALTRHRVLGDKVGVVSLLVMLAFCYCLRSDAAHGDLDHAKALCDECVERCSAVGESWCRSYALYVHGLALWKQNEYGAARTKVTESLRLSHALNDLVGIGRSLELLAWMDAGHRCGRAARLFGAAAAIWHTVGVPLAGITSLLSDRENAEQRVRRAQGFHTAFRDGEKLSPDQAVAYALGDNETITTRASLPAPASRAPAVTLTRRELQVAELVAEGLSNKEIAARLVIAQRTAEGHVERSLAKLGFSKRAQLAAWMAGRRGNRDQ</sequence>
<evidence type="ECO:0000313" key="3">
    <source>
        <dbReference type="Proteomes" id="UP000054226"/>
    </source>
</evidence>
<dbReference type="AlphaFoldDB" id="M2XBW4"/>
<feature type="domain" description="HTH luxR-type" evidence="1">
    <location>
        <begin position="700"/>
        <end position="765"/>
    </location>
</feature>
<dbReference type="PATRIC" id="fig|1284240.4.peg.3747"/>
<dbReference type="Pfam" id="PF00196">
    <property type="entry name" value="GerE"/>
    <property type="match status" value="1"/>
</dbReference>
<dbReference type="InterPro" id="IPR027417">
    <property type="entry name" value="P-loop_NTPase"/>
</dbReference>
<dbReference type="InterPro" id="IPR011990">
    <property type="entry name" value="TPR-like_helical_dom_sf"/>
</dbReference>
<name>M2XBW4_9PSEU</name>
<dbReference type="PANTHER" id="PTHR47691">
    <property type="entry name" value="REGULATOR-RELATED"/>
    <property type="match status" value="1"/>
</dbReference>
<dbReference type="PRINTS" id="PR00038">
    <property type="entry name" value="HTHLUXR"/>
</dbReference>
<keyword evidence="2" id="KW-0808">Transferase</keyword>
<dbReference type="GO" id="GO:0006355">
    <property type="term" value="P:regulation of DNA-templated transcription"/>
    <property type="evidence" value="ECO:0007669"/>
    <property type="project" value="InterPro"/>
</dbReference>
<gene>
    <name evidence="2" type="ORF">H074_18443</name>
</gene>
<evidence type="ECO:0000313" key="2">
    <source>
        <dbReference type="EMBL" id="EME58586.1"/>
    </source>
</evidence>
<dbReference type="EMBL" id="AOHO01000055">
    <property type="protein sequence ID" value="EME58586.1"/>
    <property type="molecule type" value="Genomic_DNA"/>
</dbReference>
<dbReference type="Gene3D" id="1.10.10.10">
    <property type="entry name" value="Winged helix-like DNA-binding domain superfamily/Winged helix DNA-binding domain"/>
    <property type="match status" value="1"/>
</dbReference>
<keyword evidence="2" id="KW-0418">Kinase</keyword>
<dbReference type="Gene3D" id="1.25.40.10">
    <property type="entry name" value="Tetratricopeptide repeat domain"/>
    <property type="match status" value="1"/>
</dbReference>
<dbReference type="SUPFAM" id="SSF48452">
    <property type="entry name" value="TPR-like"/>
    <property type="match status" value="1"/>
</dbReference>
<dbReference type="GO" id="GO:0003677">
    <property type="term" value="F:DNA binding"/>
    <property type="evidence" value="ECO:0007669"/>
    <property type="project" value="InterPro"/>
</dbReference>
<keyword evidence="3" id="KW-1185">Reference proteome</keyword>
<dbReference type="OrthoDB" id="9812579at2"/>
<organism evidence="2 3">
    <name type="scientific">Amycolatopsis decaplanina DSM 44594</name>
    <dbReference type="NCBI Taxonomy" id="1284240"/>
    <lineage>
        <taxon>Bacteria</taxon>
        <taxon>Bacillati</taxon>
        <taxon>Actinomycetota</taxon>
        <taxon>Actinomycetes</taxon>
        <taxon>Pseudonocardiales</taxon>
        <taxon>Pseudonocardiaceae</taxon>
        <taxon>Amycolatopsis</taxon>
    </lineage>
</organism>
<dbReference type="InterPro" id="IPR000792">
    <property type="entry name" value="Tscrpt_reg_LuxR_C"/>
</dbReference>
<accession>M2XBW4</accession>
<comment type="caution">
    <text evidence="2">The sequence shown here is derived from an EMBL/GenBank/DDBJ whole genome shotgun (WGS) entry which is preliminary data.</text>
</comment>
<dbReference type="Proteomes" id="UP000054226">
    <property type="component" value="Unassembled WGS sequence"/>
</dbReference>
<dbReference type="Gene3D" id="3.40.50.300">
    <property type="entry name" value="P-loop containing nucleotide triphosphate hydrolases"/>
    <property type="match status" value="1"/>
</dbReference>
<evidence type="ECO:0000259" key="1">
    <source>
        <dbReference type="PROSITE" id="PS50043"/>
    </source>
</evidence>
<dbReference type="GO" id="GO:0016301">
    <property type="term" value="F:kinase activity"/>
    <property type="evidence" value="ECO:0007669"/>
    <property type="project" value="UniProtKB-KW"/>
</dbReference>
<protein>
    <submittedName>
        <fullName evidence="2">Protein kinase</fullName>
    </submittedName>
</protein>
<dbReference type="InterPro" id="IPR058852">
    <property type="entry name" value="HTH_77"/>
</dbReference>
<dbReference type="SMART" id="SM00421">
    <property type="entry name" value="HTH_LUXR"/>
    <property type="match status" value="1"/>
</dbReference>
<dbReference type="CDD" id="cd06170">
    <property type="entry name" value="LuxR_C_like"/>
    <property type="match status" value="1"/>
</dbReference>
<dbReference type="Pfam" id="PF13401">
    <property type="entry name" value="AAA_22"/>
    <property type="match status" value="1"/>
</dbReference>
<dbReference type="PANTHER" id="PTHR47691:SF3">
    <property type="entry name" value="HTH-TYPE TRANSCRIPTIONAL REGULATOR RV0890C-RELATED"/>
    <property type="match status" value="1"/>
</dbReference>